<evidence type="ECO:0000259" key="3">
    <source>
        <dbReference type="PROSITE" id="PS50883"/>
    </source>
</evidence>
<feature type="domain" description="PAC" evidence="2">
    <location>
        <begin position="423"/>
        <end position="475"/>
    </location>
</feature>
<organism evidence="5 6">
    <name type="scientific">Thiohalorhabdus methylotrophus</name>
    <dbReference type="NCBI Taxonomy" id="3242694"/>
    <lineage>
        <taxon>Bacteria</taxon>
        <taxon>Pseudomonadati</taxon>
        <taxon>Pseudomonadota</taxon>
        <taxon>Gammaproteobacteria</taxon>
        <taxon>Thiohalorhabdales</taxon>
        <taxon>Thiohalorhabdaceae</taxon>
        <taxon>Thiohalorhabdus</taxon>
    </lineage>
</organism>
<dbReference type="InterPro" id="IPR035965">
    <property type="entry name" value="PAS-like_dom_sf"/>
</dbReference>
<dbReference type="Gene3D" id="3.30.450.20">
    <property type="entry name" value="PAS domain"/>
    <property type="match status" value="2"/>
</dbReference>
<dbReference type="InterPro" id="IPR000160">
    <property type="entry name" value="GGDEF_dom"/>
</dbReference>
<gene>
    <name evidence="5" type="ORF">ACERLL_08675</name>
</gene>
<feature type="domain" description="EAL" evidence="3">
    <location>
        <begin position="654"/>
        <end position="909"/>
    </location>
</feature>
<feature type="domain" description="GGDEF" evidence="4">
    <location>
        <begin position="507"/>
        <end position="645"/>
    </location>
</feature>
<sequence>MAEEGAPWTLRVEQGPHGGADRIARDLTDLGYSVTLEHPEGQGAAPLLQARPPGSRQRPFWQHPEVAPSLLHQVSDAILICDPETRVLFMNQAARALFPDPASPAVPESGFAPGHLAPSLEHALGGKEVVDQGVTVGDPHGDKRELLVSARPVRDPSGALRGAVVVARELTGEHRWRRSLEQARDLYAALSETNQFLVTTPPPEELFARVAQIVVDYAGFQLAWVGLVDEEGWVRPTATHGQAHPYVNDIRVAASADVPEGRGPTGICVRTGEHVISRRVLEDPHMGPWRGVAERHGLRSSGAFPIRRNGMVVGALNVYSGLPDFLSEELVHLLDEMVLDISFALDNYDRNERLRQLAEIIEGSPDFIGMVDPRGNVLYRNPAALRLLGRAALKPNLQDAHPDWATRKIQQEGLPRARTEGVWNGETAFLDSTGREVPFSQTIIAHRDRHGALVRYSTIARDITDWHRAQARIQQLAYQDPVTNLANRAHLLERLEGAITRLDHAGRYGALLALDLDSFQTINDSLGPGVGDALLHSVGDRLASVLPEGDLLARVGADEFILLMADLSGSRGSAEQAAERVAQQIEGAFDRPFPARNAEFHLTASMGLALLPEPDCAPGTYLQRVGSALSAAKAERRGSRRFFRPEMVSTVQHRLDLEQELRGALNRDELHLVFQPIWDLDSNRISGLETLVRWEHPQRGPISPGEFIPIAEQTGLIQPLGRWILETAVRTVKPWLEGGVELPAGLAVNISPQQFSGRGFVECIAETLESCAFPGRHLKLEITESLLMQNLSLATAKIQQLRELGVTFAVDDFGTGYSSLAYLDQLPLEALKIDRSFVNRIEQGDSAGRIIEAVIDLANNLELNVVGEGIETEAQRRFLCRQGCLHGQGFLLSPPLSGEELAHRLFGPSGATGN</sequence>
<dbReference type="InterPro" id="IPR000014">
    <property type="entry name" value="PAS"/>
</dbReference>
<dbReference type="Pfam" id="PF13185">
    <property type="entry name" value="GAF_2"/>
    <property type="match status" value="1"/>
</dbReference>
<dbReference type="CDD" id="cd01948">
    <property type="entry name" value="EAL"/>
    <property type="match status" value="1"/>
</dbReference>
<dbReference type="SUPFAM" id="SSF55785">
    <property type="entry name" value="PYP-like sensor domain (PAS domain)"/>
    <property type="match status" value="2"/>
</dbReference>
<dbReference type="SMART" id="SM00267">
    <property type="entry name" value="GGDEF"/>
    <property type="match status" value="1"/>
</dbReference>
<dbReference type="SUPFAM" id="SSF55073">
    <property type="entry name" value="Nucleotide cyclase"/>
    <property type="match status" value="1"/>
</dbReference>
<dbReference type="Gene3D" id="3.30.450.40">
    <property type="match status" value="1"/>
</dbReference>
<dbReference type="PANTHER" id="PTHR44757:SF2">
    <property type="entry name" value="BIOFILM ARCHITECTURE MAINTENANCE PROTEIN MBAA"/>
    <property type="match status" value="1"/>
</dbReference>
<dbReference type="SMART" id="SM00091">
    <property type="entry name" value="PAS"/>
    <property type="match status" value="2"/>
</dbReference>
<dbReference type="Pfam" id="PF00563">
    <property type="entry name" value="EAL"/>
    <property type="match status" value="1"/>
</dbReference>
<comment type="caution">
    <text evidence="5">The sequence shown here is derived from an EMBL/GenBank/DDBJ whole genome shotgun (WGS) entry which is preliminary data.</text>
</comment>
<dbReference type="Pfam" id="PF00990">
    <property type="entry name" value="GGDEF"/>
    <property type="match status" value="1"/>
</dbReference>
<dbReference type="InterPro" id="IPR035919">
    <property type="entry name" value="EAL_sf"/>
</dbReference>
<evidence type="ECO:0000313" key="6">
    <source>
        <dbReference type="Proteomes" id="UP001575181"/>
    </source>
</evidence>
<dbReference type="SMART" id="SM00052">
    <property type="entry name" value="EAL"/>
    <property type="match status" value="1"/>
</dbReference>
<dbReference type="SUPFAM" id="SSF141868">
    <property type="entry name" value="EAL domain-like"/>
    <property type="match status" value="1"/>
</dbReference>
<dbReference type="InterPro" id="IPR000700">
    <property type="entry name" value="PAS-assoc_C"/>
</dbReference>
<dbReference type="PANTHER" id="PTHR44757">
    <property type="entry name" value="DIGUANYLATE CYCLASE DGCP"/>
    <property type="match status" value="1"/>
</dbReference>
<dbReference type="NCBIfam" id="TIGR00229">
    <property type="entry name" value="sensory_box"/>
    <property type="match status" value="1"/>
</dbReference>
<dbReference type="InterPro" id="IPR052155">
    <property type="entry name" value="Biofilm_reg_signaling"/>
</dbReference>
<dbReference type="Pfam" id="PF13426">
    <property type="entry name" value="PAS_9"/>
    <property type="match status" value="1"/>
</dbReference>
<protein>
    <submittedName>
        <fullName evidence="5">EAL domain-containing protein</fullName>
    </submittedName>
</protein>
<dbReference type="Pfam" id="PF08448">
    <property type="entry name" value="PAS_4"/>
    <property type="match status" value="1"/>
</dbReference>
<dbReference type="Gene3D" id="3.20.20.450">
    <property type="entry name" value="EAL domain"/>
    <property type="match status" value="1"/>
</dbReference>
<dbReference type="SUPFAM" id="SSF55781">
    <property type="entry name" value="GAF domain-like"/>
    <property type="match status" value="1"/>
</dbReference>
<dbReference type="InterPro" id="IPR029016">
    <property type="entry name" value="GAF-like_dom_sf"/>
</dbReference>
<dbReference type="Gene3D" id="3.30.70.270">
    <property type="match status" value="1"/>
</dbReference>
<accession>A0ABV4TVA1</accession>
<dbReference type="InterPro" id="IPR043128">
    <property type="entry name" value="Rev_trsase/Diguanyl_cyclase"/>
</dbReference>
<dbReference type="Proteomes" id="UP001575181">
    <property type="component" value="Unassembled WGS sequence"/>
</dbReference>
<dbReference type="PROSITE" id="PS50113">
    <property type="entry name" value="PAC"/>
    <property type="match status" value="2"/>
</dbReference>
<dbReference type="CDD" id="cd01949">
    <property type="entry name" value="GGDEF"/>
    <property type="match status" value="1"/>
</dbReference>
<dbReference type="SMART" id="SM00065">
    <property type="entry name" value="GAF"/>
    <property type="match status" value="1"/>
</dbReference>
<dbReference type="NCBIfam" id="TIGR00254">
    <property type="entry name" value="GGDEF"/>
    <property type="match status" value="1"/>
</dbReference>
<dbReference type="InterPro" id="IPR001633">
    <property type="entry name" value="EAL_dom"/>
</dbReference>
<dbReference type="InterPro" id="IPR013656">
    <property type="entry name" value="PAS_4"/>
</dbReference>
<evidence type="ECO:0000259" key="1">
    <source>
        <dbReference type="PROSITE" id="PS50112"/>
    </source>
</evidence>
<proteinExistence type="predicted"/>
<evidence type="ECO:0000313" key="5">
    <source>
        <dbReference type="EMBL" id="MFA9460897.1"/>
    </source>
</evidence>
<evidence type="ECO:0000259" key="4">
    <source>
        <dbReference type="PROSITE" id="PS50887"/>
    </source>
</evidence>
<name>A0ABV4TVA1_9GAMM</name>
<evidence type="ECO:0000259" key="2">
    <source>
        <dbReference type="PROSITE" id="PS50113"/>
    </source>
</evidence>
<dbReference type="PROSITE" id="PS50887">
    <property type="entry name" value="GGDEF"/>
    <property type="match status" value="1"/>
</dbReference>
<dbReference type="InterPro" id="IPR003018">
    <property type="entry name" value="GAF"/>
</dbReference>
<feature type="domain" description="PAS" evidence="1">
    <location>
        <begin position="353"/>
        <end position="389"/>
    </location>
</feature>
<dbReference type="PROSITE" id="PS50112">
    <property type="entry name" value="PAS"/>
    <property type="match status" value="1"/>
</dbReference>
<feature type="domain" description="PAC" evidence="2">
    <location>
        <begin position="130"/>
        <end position="182"/>
    </location>
</feature>
<keyword evidence="6" id="KW-1185">Reference proteome</keyword>
<dbReference type="CDD" id="cd00130">
    <property type="entry name" value="PAS"/>
    <property type="match status" value="2"/>
</dbReference>
<dbReference type="RefSeq" id="WP_373655681.1">
    <property type="nucleotide sequence ID" value="NZ_JBGUAW010000005.1"/>
</dbReference>
<reference evidence="5 6" key="1">
    <citation type="submission" date="2024-08" db="EMBL/GenBank/DDBJ databases">
        <title>Whole-genome sequencing of halo(alkali)philic microorganisms from hypersaline lakes.</title>
        <authorList>
            <person name="Sorokin D.Y."/>
            <person name="Merkel A.Y."/>
            <person name="Messina E."/>
            <person name="Yakimov M."/>
        </authorList>
    </citation>
    <scope>NUCLEOTIDE SEQUENCE [LARGE SCALE GENOMIC DNA]</scope>
    <source>
        <strain evidence="5 6">Cl-TMA</strain>
    </source>
</reference>
<dbReference type="EMBL" id="JBGUAW010000005">
    <property type="protein sequence ID" value="MFA9460897.1"/>
    <property type="molecule type" value="Genomic_DNA"/>
</dbReference>
<dbReference type="PROSITE" id="PS50883">
    <property type="entry name" value="EAL"/>
    <property type="match status" value="1"/>
</dbReference>
<dbReference type="InterPro" id="IPR029787">
    <property type="entry name" value="Nucleotide_cyclase"/>
</dbReference>